<feature type="region of interest" description="Disordered" evidence="1">
    <location>
        <begin position="102"/>
        <end position="122"/>
    </location>
</feature>
<name>A0A426X844_ENSVE</name>
<protein>
    <submittedName>
        <fullName evidence="2">Uncharacterized protein</fullName>
    </submittedName>
</protein>
<reference evidence="2 3" key="1">
    <citation type="journal article" date="2014" name="Agronomy (Basel)">
        <title>A Draft Genome Sequence for Ensete ventricosum, the Drought-Tolerant Tree Against Hunger.</title>
        <authorList>
            <person name="Harrison J."/>
            <person name="Moore K.A."/>
            <person name="Paszkiewicz K."/>
            <person name="Jones T."/>
            <person name="Grant M."/>
            <person name="Ambacheew D."/>
            <person name="Muzemil S."/>
            <person name="Studholme D.J."/>
        </authorList>
    </citation>
    <scope>NUCLEOTIDE SEQUENCE [LARGE SCALE GENOMIC DNA]</scope>
</reference>
<gene>
    <name evidence="2" type="ORF">B296_00014675</name>
</gene>
<dbReference type="EMBL" id="AMZH03024726">
    <property type="protein sequence ID" value="RRT35641.1"/>
    <property type="molecule type" value="Genomic_DNA"/>
</dbReference>
<evidence type="ECO:0000313" key="2">
    <source>
        <dbReference type="EMBL" id="RRT35641.1"/>
    </source>
</evidence>
<feature type="region of interest" description="Disordered" evidence="1">
    <location>
        <begin position="54"/>
        <end position="90"/>
    </location>
</feature>
<accession>A0A426X844</accession>
<feature type="compositionally biased region" description="Polar residues" evidence="1">
    <location>
        <begin position="27"/>
        <end position="39"/>
    </location>
</feature>
<evidence type="ECO:0000256" key="1">
    <source>
        <dbReference type="SAM" id="MobiDB-lite"/>
    </source>
</evidence>
<feature type="region of interest" description="Disordered" evidence="1">
    <location>
        <begin position="20"/>
        <end position="42"/>
    </location>
</feature>
<dbReference type="Proteomes" id="UP000287651">
    <property type="component" value="Unassembled WGS sequence"/>
</dbReference>
<proteinExistence type="predicted"/>
<organism evidence="2 3">
    <name type="scientific">Ensete ventricosum</name>
    <name type="common">Abyssinian banana</name>
    <name type="synonym">Musa ensete</name>
    <dbReference type="NCBI Taxonomy" id="4639"/>
    <lineage>
        <taxon>Eukaryota</taxon>
        <taxon>Viridiplantae</taxon>
        <taxon>Streptophyta</taxon>
        <taxon>Embryophyta</taxon>
        <taxon>Tracheophyta</taxon>
        <taxon>Spermatophyta</taxon>
        <taxon>Magnoliopsida</taxon>
        <taxon>Liliopsida</taxon>
        <taxon>Zingiberales</taxon>
        <taxon>Musaceae</taxon>
        <taxon>Ensete</taxon>
    </lineage>
</organism>
<comment type="caution">
    <text evidence="2">The sequence shown here is derived from an EMBL/GenBank/DDBJ whole genome shotgun (WGS) entry which is preliminary data.</text>
</comment>
<sequence>MRLNHVESFYAFLLRFPNEGGEEGRLATTNPHIGSTTHGQAMAKAPYKGVAGYGQSQAVREAGATRRGRSPQGRSAAASPSTASRGGGTSCRGGCPLAGWLSAGKGNSDGDANGARGVRASF</sequence>
<evidence type="ECO:0000313" key="3">
    <source>
        <dbReference type="Proteomes" id="UP000287651"/>
    </source>
</evidence>
<dbReference type="AlphaFoldDB" id="A0A426X844"/>
<feature type="compositionally biased region" description="Low complexity" evidence="1">
    <location>
        <begin position="73"/>
        <end position="84"/>
    </location>
</feature>